<dbReference type="OrthoDB" id="5307331at2759"/>
<dbReference type="InParanoid" id="A0A2J6TU02"/>
<reference evidence="2 3" key="1">
    <citation type="submission" date="2016-04" db="EMBL/GenBank/DDBJ databases">
        <title>A degradative enzymes factory behind the ericoid mycorrhizal symbiosis.</title>
        <authorList>
            <consortium name="DOE Joint Genome Institute"/>
            <person name="Martino E."/>
            <person name="Morin E."/>
            <person name="Grelet G."/>
            <person name="Kuo A."/>
            <person name="Kohler A."/>
            <person name="Daghino S."/>
            <person name="Barry K."/>
            <person name="Choi C."/>
            <person name="Cichocki N."/>
            <person name="Clum A."/>
            <person name="Copeland A."/>
            <person name="Hainaut M."/>
            <person name="Haridas S."/>
            <person name="Labutti K."/>
            <person name="Lindquist E."/>
            <person name="Lipzen A."/>
            <person name="Khouja H.-R."/>
            <person name="Murat C."/>
            <person name="Ohm R."/>
            <person name="Olson A."/>
            <person name="Spatafora J."/>
            <person name="Veneault-Fourrey C."/>
            <person name="Henrissat B."/>
            <person name="Grigoriev I."/>
            <person name="Martin F."/>
            <person name="Perotto S."/>
        </authorList>
    </citation>
    <scope>NUCLEOTIDE SEQUENCE [LARGE SCALE GENOMIC DNA]</scope>
    <source>
        <strain evidence="2 3">E</strain>
    </source>
</reference>
<keyword evidence="3" id="KW-1185">Reference proteome</keyword>
<name>A0A2J6TU02_9HELO</name>
<sequence>MYSPSGVSQRQGRGQPVTVTPIDPALLGLDPAQERQYLNDILNHFSSPVTPLRVIDRVNFPFEQQLQSALEEQLQREKQQDFVAALQNGMASPAPAPSLSPRRIARVKKAGNKRPDNIRNFNPAEFYEPLQCRPASWGSINSVTGDQLFQYTEHGELNPLYSFTVGQIVEYIGKHPLHNHRDPKKSGLKLWVQTVPADSGRRYPDKMSDKCRFTDCPDHLRTIRKGEFRICFEEHSTKRKTDPFHNAGYVHLYCIEKFLDFPQLCKEFNVLPDTRVFRERKNRMAITRDHESMAGIVRDFIGYSKPWQQFTPARPEEVYGQRPAEYYQYTLSSALTHEHLEKQPKHLQKIREMREGNSIDIHKNNLDKRVDNAKRLKENKMLGLVAPKPKVQKRKAEVENDDNIIASSPCPKRQRKESAGSSSSPKSRRKQNIITSRVTKKRRTRSTASNPSPKKINHEDADFVPLSPKKRKQSESDSVPEPEPKRRRSPRSPKTSTSISWTDNFHLPGLPF</sequence>
<proteinExistence type="predicted"/>
<evidence type="ECO:0000313" key="3">
    <source>
        <dbReference type="Proteomes" id="UP000235371"/>
    </source>
</evidence>
<accession>A0A2J6TU02</accession>
<organism evidence="2 3">
    <name type="scientific">Hyaloscypha bicolor E</name>
    <dbReference type="NCBI Taxonomy" id="1095630"/>
    <lineage>
        <taxon>Eukaryota</taxon>
        <taxon>Fungi</taxon>
        <taxon>Dikarya</taxon>
        <taxon>Ascomycota</taxon>
        <taxon>Pezizomycotina</taxon>
        <taxon>Leotiomycetes</taxon>
        <taxon>Helotiales</taxon>
        <taxon>Hyaloscyphaceae</taxon>
        <taxon>Hyaloscypha</taxon>
        <taxon>Hyaloscypha bicolor</taxon>
    </lineage>
</organism>
<gene>
    <name evidence="2" type="ORF">K444DRAFT_551505</name>
</gene>
<protein>
    <submittedName>
        <fullName evidence="2">Uncharacterized protein</fullName>
    </submittedName>
</protein>
<feature type="region of interest" description="Disordered" evidence="1">
    <location>
        <begin position="387"/>
        <end position="512"/>
    </location>
</feature>
<dbReference type="RefSeq" id="XP_024743371.1">
    <property type="nucleotide sequence ID" value="XM_024876546.1"/>
</dbReference>
<dbReference type="EMBL" id="KZ613743">
    <property type="protein sequence ID" value="PMD66467.1"/>
    <property type="molecule type" value="Genomic_DNA"/>
</dbReference>
<evidence type="ECO:0000256" key="1">
    <source>
        <dbReference type="SAM" id="MobiDB-lite"/>
    </source>
</evidence>
<dbReference type="GeneID" id="36584625"/>
<dbReference type="AlphaFoldDB" id="A0A2J6TU02"/>
<evidence type="ECO:0000313" key="2">
    <source>
        <dbReference type="EMBL" id="PMD66467.1"/>
    </source>
</evidence>
<dbReference type="Proteomes" id="UP000235371">
    <property type="component" value="Unassembled WGS sequence"/>
</dbReference>